<proteinExistence type="predicted"/>
<evidence type="ECO:0000313" key="3">
    <source>
        <dbReference type="EMBL" id="OBA22584.1"/>
    </source>
</evidence>
<protein>
    <submittedName>
        <fullName evidence="3">Uncharacterized protein</fullName>
    </submittedName>
</protein>
<keyword evidence="4" id="KW-1185">Reference proteome</keyword>
<feature type="coiled-coil region" evidence="1">
    <location>
        <begin position="251"/>
        <end position="278"/>
    </location>
</feature>
<evidence type="ECO:0000256" key="1">
    <source>
        <dbReference type="SAM" id="Coils"/>
    </source>
</evidence>
<dbReference type="PANTHER" id="PTHR42342:SF1">
    <property type="entry name" value="STATIONARY PHASE PROTEIN 5"/>
    <property type="match status" value="1"/>
</dbReference>
<name>A0A1A0HEN4_9ASCO</name>
<dbReference type="EMBL" id="LXTC01000002">
    <property type="protein sequence ID" value="OBA22584.1"/>
    <property type="molecule type" value="Genomic_DNA"/>
</dbReference>
<dbReference type="PANTHER" id="PTHR42342">
    <property type="entry name" value="STATIONARY PHASE PROTEIN 5"/>
    <property type="match status" value="1"/>
</dbReference>
<dbReference type="OrthoDB" id="416253at2759"/>
<dbReference type="GO" id="GO:0070628">
    <property type="term" value="F:proteasome binding"/>
    <property type="evidence" value="ECO:0007669"/>
    <property type="project" value="InterPro"/>
</dbReference>
<keyword evidence="1" id="KW-0175">Coiled coil</keyword>
<dbReference type="Proteomes" id="UP000092555">
    <property type="component" value="Unassembled WGS sequence"/>
</dbReference>
<feature type="compositionally biased region" description="Low complexity" evidence="2">
    <location>
        <begin position="338"/>
        <end position="355"/>
    </location>
</feature>
<dbReference type="InterPro" id="IPR038816">
    <property type="entry name" value="Stationary_phase_5"/>
</dbReference>
<evidence type="ECO:0000313" key="4">
    <source>
        <dbReference type="Proteomes" id="UP000092555"/>
    </source>
</evidence>
<gene>
    <name evidence="3" type="ORF">METBIDRAFT_11400</name>
</gene>
<accession>A0A1A0HEN4</accession>
<reference evidence="3 4" key="1">
    <citation type="submission" date="2016-05" db="EMBL/GenBank/DDBJ databases">
        <title>Comparative genomics of biotechnologically important yeasts.</title>
        <authorList>
            <consortium name="DOE Joint Genome Institute"/>
            <person name="Riley R."/>
            <person name="Haridas S."/>
            <person name="Wolfe K.H."/>
            <person name="Lopes M.R."/>
            <person name="Hittinger C.T."/>
            <person name="Goker M."/>
            <person name="Salamov A."/>
            <person name="Wisecaver J."/>
            <person name="Long T.M."/>
            <person name="Aerts A.L."/>
            <person name="Barry K."/>
            <person name="Choi C."/>
            <person name="Clum A."/>
            <person name="Coughlan A.Y."/>
            <person name="Deshpande S."/>
            <person name="Douglass A.P."/>
            <person name="Hanson S.J."/>
            <person name="Klenk H.-P."/>
            <person name="LaButti K."/>
            <person name="Lapidus A."/>
            <person name="Lindquist E."/>
            <person name="Lipzen A."/>
            <person name="Meier-kolthoff J.P."/>
            <person name="Ohm R.A."/>
            <person name="Otillar R.P."/>
            <person name="Pangilinan J."/>
            <person name="Peng Y."/>
            <person name="Rokas A."/>
            <person name="Rosa C.A."/>
            <person name="Scheuner C."/>
            <person name="Sibirny A.A."/>
            <person name="Slot J.C."/>
            <person name="Stielow J.B."/>
            <person name="Sun H."/>
            <person name="Kurtzman C.P."/>
            <person name="Blackwell M."/>
            <person name="Grigoriev I.V."/>
            <person name="Jeffries T.W."/>
        </authorList>
    </citation>
    <scope>NUCLEOTIDE SEQUENCE [LARGE SCALE GENOMIC DNA]</scope>
    <source>
        <strain evidence="3 4">NRRL YB-4993</strain>
    </source>
</reference>
<organism evidence="3 4">
    <name type="scientific">Metschnikowia bicuspidata var. bicuspidata NRRL YB-4993</name>
    <dbReference type="NCBI Taxonomy" id="869754"/>
    <lineage>
        <taxon>Eukaryota</taxon>
        <taxon>Fungi</taxon>
        <taxon>Dikarya</taxon>
        <taxon>Ascomycota</taxon>
        <taxon>Saccharomycotina</taxon>
        <taxon>Pichiomycetes</taxon>
        <taxon>Metschnikowiaceae</taxon>
        <taxon>Metschnikowia</taxon>
    </lineage>
</organism>
<dbReference type="RefSeq" id="XP_018713080.1">
    <property type="nucleotide sequence ID" value="XM_018853976.1"/>
</dbReference>
<sequence length="419" mass="46165">MSALKNLTSLKRNITRRLRQALEELQENLGNLGNNLERQAAPVRIPVPARGGAPFRGRNPMNFLRGDVLTSGRRSARFLAGLPTGLPTGFLARGLSSLVGSRDPRRHGSRFFTTYNRLGAFSSWRWARLNQSVLFHHFSSKSQFRLKAFHRFYNTPALTHLLKKNGALGQPDPFMGRGKHGAARRSRCAVPERAAVASSLRLNLLLSPRFHDMVQALARPLSPQPSGCYVDFALQPKFLIPPATVMNADVVGELQANLQRFERQVAELQEDLLKISELGELPLKLMAAEGVLRVFFPNCDRAQLECLLVEKNVRGGVIHEDACGLYEQLQDNSQQLHDNSQQLQDNSQQLQDNSQVTPVSEAGVLSSGASLDRALSRSASSEPWDDILSLSGVGSGAYVHLERLPASAHAGIADGLQWS</sequence>
<comment type="caution">
    <text evidence="3">The sequence shown here is derived from an EMBL/GenBank/DDBJ whole genome shotgun (WGS) entry which is preliminary data.</text>
</comment>
<dbReference type="AlphaFoldDB" id="A0A1A0HEN4"/>
<feature type="coiled-coil region" evidence="1">
    <location>
        <begin position="4"/>
        <end position="39"/>
    </location>
</feature>
<dbReference type="GO" id="GO:0043248">
    <property type="term" value="P:proteasome assembly"/>
    <property type="evidence" value="ECO:0007669"/>
    <property type="project" value="TreeGrafter"/>
</dbReference>
<feature type="region of interest" description="Disordered" evidence="2">
    <location>
        <begin position="338"/>
        <end position="357"/>
    </location>
</feature>
<evidence type="ECO:0000256" key="2">
    <source>
        <dbReference type="SAM" id="MobiDB-lite"/>
    </source>
</evidence>
<dbReference type="STRING" id="869754.A0A1A0HEN4"/>
<dbReference type="GeneID" id="30026952"/>